<comment type="caution">
    <text evidence="3">The sequence shown here is derived from an EMBL/GenBank/DDBJ whole genome shotgun (WGS) entry which is preliminary data.</text>
</comment>
<protein>
    <submittedName>
        <fullName evidence="3">Putative non-F420 flavinoid oxidoreductase</fullName>
    </submittedName>
</protein>
<dbReference type="NCBIfam" id="TIGR03885">
    <property type="entry name" value="flavin_revert"/>
    <property type="match status" value="1"/>
</dbReference>
<dbReference type="GO" id="GO:0016705">
    <property type="term" value="F:oxidoreductase activity, acting on paired donors, with incorporation or reduction of molecular oxygen"/>
    <property type="evidence" value="ECO:0007669"/>
    <property type="project" value="InterPro"/>
</dbReference>
<feature type="domain" description="Luciferase-like" evidence="2">
    <location>
        <begin position="9"/>
        <end position="295"/>
    </location>
</feature>
<dbReference type="InterPro" id="IPR036661">
    <property type="entry name" value="Luciferase-like_sf"/>
</dbReference>
<evidence type="ECO:0000256" key="1">
    <source>
        <dbReference type="ARBA" id="ARBA00023002"/>
    </source>
</evidence>
<dbReference type="PANTHER" id="PTHR43244">
    <property type="match status" value="1"/>
</dbReference>
<dbReference type="InterPro" id="IPR011251">
    <property type="entry name" value="Luciferase-like_dom"/>
</dbReference>
<gene>
    <name evidence="3" type="ORF">EDD80_10879</name>
</gene>
<dbReference type="RefSeq" id="WP_132129690.1">
    <property type="nucleotide sequence ID" value="NZ_CP042432.1"/>
</dbReference>
<reference evidence="3 4" key="1">
    <citation type="submission" date="2019-03" db="EMBL/GenBank/DDBJ databases">
        <title>Genomic Encyclopedia of Type Strains, Phase IV (KMG-IV): sequencing the most valuable type-strain genomes for metagenomic binning, comparative biology and taxonomic classification.</title>
        <authorList>
            <person name="Goeker M."/>
        </authorList>
    </citation>
    <scope>NUCLEOTIDE SEQUENCE [LARGE SCALE GENOMIC DNA]</scope>
    <source>
        <strain evidence="3 4">DSM 21100</strain>
    </source>
</reference>
<evidence type="ECO:0000313" key="3">
    <source>
        <dbReference type="EMBL" id="TCS86287.1"/>
    </source>
</evidence>
<evidence type="ECO:0000313" key="4">
    <source>
        <dbReference type="Proteomes" id="UP000295807"/>
    </source>
</evidence>
<dbReference type="SUPFAM" id="SSF51679">
    <property type="entry name" value="Bacterial luciferase-like"/>
    <property type="match status" value="1"/>
</dbReference>
<keyword evidence="1" id="KW-0560">Oxidoreductase</keyword>
<dbReference type="Pfam" id="PF00296">
    <property type="entry name" value="Bac_luciferase"/>
    <property type="match status" value="1"/>
</dbReference>
<dbReference type="EMBL" id="SMAD01000008">
    <property type="protein sequence ID" value="TCS86287.1"/>
    <property type="molecule type" value="Genomic_DNA"/>
</dbReference>
<dbReference type="InterPro" id="IPR023907">
    <property type="entry name" value="Non-F420_Flavin_OxRdtase"/>
</dbReference>
<keyword evidence="4" id="KW-1185">Reference proteome</keyword>
<dbReference type="AlphaFoldDB" id="A0A4R3KQ63"/>
<dbReference type="InterPro" id="IPR019945">
    <property type="entry name" value="F420_G6P_DH-rel"/>
</dbReference>
<evidence type="ECO:0000259" key="2">
    <source>
        <dbReference type="Pfam" id="PF00296"/>
    </source>
</evidence>
<organism evidence="3 4">
    <name type="scientific">Anseongella ginsenosidimutans</name>
    <dbReference type="NCBI Taxonomy" id="496056"/>
    <lineage>
        <taxon>Bacteria</taxon>
        <taxon>Pseudomonadati</taxon>
        <taxon>Bacteroidota</taxon>
        <taxon>Sphingobacteriia</taxon>
        <taxon>Sphingobacteriales</taxon>
        <taxon>Sphingobacteriaceae</taxon>
        <taxon>Anseongella</taxon>
    </lineage>
</organism>
<dbReference type="InterPro" id="IPR050564">
    <property type="entry name" value="F420-G6PD/mer"/>
</dbReference>
<dbReference type="OrthoDB" id="180193at2"/>
<dbReference type="Proteomes" id="UP000295807">
    <property type="component" value="Unassembled WGS sequence"/>
</dbReference>
<accession>A0A4R3KQ63</accession>
<dbReference type="Gene3D" id="3.20.20.30">
    <property type="entry name" value="Luciferase-like domain"/>
    <property type="match status" value="1"/>
</dbReference>
<dbReference type="PANTHER" id="PTHR43244:SF1">
    <property type="entry name" value="5,10-METHYLENETETRAHYDROMETHANOPTERIN REDUCTASE"/>
    <property type="match status" value="1"/>
</dbReference>
<sequence>MPANPKIGYHVSHEQFRPGELLDYALFAARAGFHTALSSDHFCPWSRKQGQSGFAWTWLGAAFQATSLNFGIVNAPGQRYHPAIIAQAAATLCEMYPGRFWLGQGSGQALNESITGEKWPGKAIRNDRLKECVDIIRALWAGETVTWDGLVKVEEARLYTLPEKIPPVIGAAITPETARWMGGWADGLITISQPMDQLEKVVEAFQEGGGAGKPMFLKVQLSYDSNDEKARYGAFSQWKSNIFNSSMLSELRFPWQFEQAAKFIKPADLDRYVHISAEPGVHAEWIERYAQLGFELIILHNVNTEQEQFIEVFGDKVLPIFKP</sequence>
<dbReference type="NCBIfam" id="TIGR03557">
    <property type="entry name" value="F420_G6P_family"/>
    <property type="match status" value="1"/>
</dbReference>
<dbReference type="CDD" id="cd01097">
    <property type="entry name" value="Tetrahydromethanopterin_reductase"/>
    <property type="match status" value="1"/>
</dbReference>
<name>A0A4R3KQ63_9SPHI</name>
<proteinExistence type="predicted"/>